<feature type="region of interest" description="Disordered" evidence="6">
    <location>
        <begin position="118"/>
        <end position="166"/>
    </location>
</feature>
<keyword evidence="3" id="KW-0238">DNA-binding</keyword>
<feature type="region of interest" description="Disordered" evidence="6">
    <location>
        <begin position="14"/>
        <end position="35"/>
    </location>
</feature>
<evidence type="ECO:0000256" key="3">
    <source>
        <dbReference type="ARBA" id="ARBA00023125"/>
    </source>
</evidence>
<organism evidence="8 9">
    <name type="scientific">Apatococcus fuscideae</name>
    <dbReference type="NCBI Taxonomy" id="2026836"/>
    <lineage>
        <taxon>Eukaryota</taxon>
        <taxon>Viridiplantae</taxon>
        <taxon>Chlorophyta</taxon>
        <taxon>core chlorophytes</taxon>
        <taxon>Trebouxiophyceae</taxon>
        <taxon>Chlorellales</taxon>
        <taxon>Chlorellaceae</taxon>
        <taxon>Apatococcus</taxon>
    </lineage>
</organism>
<comment type="caution">
    <text evidence="8">The sequence shown here is derived from an EMBL/GenBank/DDBJ whole genome shotgun (WGS) entry which is preliminary data.</text>
</comment>
<accession>A0AAW1TAW0</accession>
<dbReference type="Gene3D" id="3.30.730.10">
    <property type="entry name" value="AP2/ERF domain"/>
    <property type="match status" value="1"/>
</dbReference>
<dbReference type="GO" id="GO:0003677">
    <property type="term" value="F:DNA binding"/>
    <property type="evidence" value="ECO:0007669"/>
    <property type="project" value="UniProtKB-KW"/>
</dbReference>
<dbReference type="GO" id="GO:0009873">
    <property type="term" value="P:ethylene-activated signaling pathway"/>
    <property type="evidence" value="ECO:0007669"/>
    <property type="project" value="InterPro"/>
</dbReference>
<dbReference type="InterPro" id="IPR016177">
    <property type="entry name" value="DNA-bd_dom_sf"/>
</dbReference>
<feature type="domain" description="AP2/ERF" evidence="7">
    <location>
        <begin position="54"/>
        <end position="111"/>
    </location>
</feature>
<dbReference type="PRINTS" id="PR00367">
    <property type="entry name" value="ETHRSPELEMNT"/>
</dbReference>
<dbReference type="InterPro" id="IPR036955">
    <property type="entry name" value="AP2/ERF_dom_sf"/>
</dbReference>
<evidence type="ECO:0000256" key="5">
    <source>
        <dbReference type="ARBA" id="ARBA00023242"/>
    </source>
</evidence>
<evidence type="ECO:0000259" key="7">
    <source>
        <dbReference type="PROSITE" id="PS51032"/>
    </source>
</evidence>
<dbReference type="GO" id="GO:0005634">
    <property type="term" value="C:nucleus"/>
    <property type="evidence" value="ECO:0007669"/>
    <property type="project" value="UniProtKB-SubCell"/>
</dbReference>
<dbReference type="EMBL" id="JALJOV010000208">
    <property type="protein sequence ID" value="KAK9865895.1"/>
    <property type="molecule type" value="Genomic_DNA"/>
</dbReference>
<dbReference type="GO" id="GO:0003700">
    <property type="term" value="F:DNA-binding transcription factor activity"/>
    <property type="evidence" value="ECO:0007669"/>
    <property type="project" value="InterPro"/>
</dbReference>
<keyword evidence="2" id="KW-0805">Transcription regulation</keyword>
<proteinExistence type="predicted"/>
<keyword evidence="5" id="KW-0539">Nucleus</keyword>
<feature type="compositionally biased region" description="Polar residues" evidence="6">
    <location>
        <begin position="157"/>
        <end position="166"/>
    </location>
</feature>
<name>A0AAW1TAW0_9CHLO</name>
<dbReference type="Proteomes" id="UP001485043">
    <property type="component" value="Unassembled WGS sequence"/>
</dbReference>
<dbReference type="AlphaFoldDB" id="A0AAW1TAW0"/>
<reference evidence="8 9" key="1">
    <citation type="journal article" date="2024" name="Nat. Commun.">
        <title>Phylogenomics reveals the evolutionary origins of lichenization in chlorophyte algae.</title>
        <authorList>
            <person name="Puginier C."/>
            <person name="Libourel C."/>
            <person name="Otte J."/>
            <person name="Skaloud P."/>
            <person name="Haon M."/>
            <person name="Grisel S."/>
            <person name="Petersen M."/>
            <person name="Berrin J.G."/>
            <person name="Delaux P.M."/>
            <person name="Dal Grande F."/>
            <person name="Keller J."/>
        </authorList>
    </citation>
    <scope>NUCLEOTIDE SEQUENCE [LARGE SCALE GENOMIC DNA]</scope>
    <source>
        <strain evidence="8 9">SAG 2523</strain>
    </source>
</reference>
<gene>
    <name evidence="8" type="ORF">WJX84_007863</name>
</gene>
<protein>
    <recommendedName>
        <fullName evidence="7">AP2/ERF domain-containing protein</fullName>
    </recommendedName>
</protein>
<dbReference type="FunFam" id="3.30.730.10:FF:000001">
    <property type="entry name" value="Ethylene-responsive transcription factor 2"/>
    <property type="match status" value="1"/>
</dbReference>
<dbReference type="PANTHER" id="PTHR31190:SF374">
    <property type="entry name" value="AP2_ERF DOMAIN-CONTAINING PROTEIN"/>
    <property type="match status" value="1"/>
</dbReference>
<keyword evidence="4" id="KW-0804">Transcription</keyword>
<dbReference type="CDD" id="cd00018">
    <property type="entry name" value="AP2"/>
    <property type="match status" value="1"/>
</dbReference>
<evidence type="ECO:0000256" key="1">
    <source>
        <dbReference type="ARBA" id="ARBA00004123"/>
    </source>
</evidence>
<dbReference type="InterPro" id="IPR001471">
    <property type="entry name" value="AP2/ERF_dom"/>
</dbReference>
<evidence type="ECO:0000313" key="8">
    <source>
        <dbReference type="EMBL" id="KAK9865895.1"/>
    </source>
</evidence>
<sequence>MDGLEPVPEHWAAAHSETSALLSNPKRTKVKKTPSPRQNLLVEAGNGLSKKAASFRGVRQRPWGKWAAEIRDPGAGQRLWLGTFDTAVEAACAYDSAARSIRGTAAICNFQQSDDIPSLIPDRSSLKPRNKQGRRKNSKGKKAGPDTAGNLLEPRLSSASVSSDTQTYVSGMHATGSADTGTPSNGEAANVSALQELGTQRGIDFPDLCDLNAGGGRPRGHCSWNCQSTWTAIDGPSLAAFAAPKRMR</sequence>
<dbReference type="InterPro" id="IPR044808">
    <property type="entry name" value="ERF_plant"/>
</dbReference>
<dbReference type="PROSITE" id="PS51032">
    <property type="entry name" value="AP2_ERF"/>
    <property type="match status" value="1"/>
</dbReference>
<dbReference type="SUPFAM" id="SSF54171">
    <property type="entry name" value="DNA-binding domain"/>
    <property type="match status" value="1"/>
</dbReference>
<dbReference type="Pfam" id="PF00847">
    <property type="entry name" value="AP2"/>
    <property type="match status" value="1"/>
</dbReference>
<dbReference type="SMART" id="SM00380">
    <property type="entry name" value="AP2"/>
    <property type="match status" value="1"/>
</dbReference>
<comment type="subcellular location">
    <subcellularLocation>
        <location evidence="1">Nucleus</location>
    </subcellularLocation>
</comment>
<feature type="compositionally biased region" description="Basic residues" evidence="6">
    <location>
        <begin position="126"/>
        <end position="142"/>
    </location>
</feature>
<keyword evidence="9" id="KW-1185">Reference proteome</keyword>
<evidence type="ECO:0000256" key="6">
    <source>
        <dbReference type="SAM" id="MobiDB-lite"/>
    </source>
</evidence>
<dbReference type="PANTHER" id="PTHR31190">
    <property type="entry name" value="DNA-BINDING DOMAIN"/>
    <property type="match status" value="1"/>
</dbReference>
<evidence type="ECO:0000313" key="9">
    <source>
        <dbReference type="Proteomes" id="UP001485043"/>
    </source>
</evidence>
<evidence type="ECO:0000256" key="2">
    <source>
        <dbReference type="ARBA" id="ARBA00023015"/>
    </source>
</evidence>
<evidence type="ECO:0000256" key="4">
    <source>
        <dbReference type="ARBA" id="ARBA00023163"/>
    </source>
</evidence>